<name>E6MFZ7_9FIRM</name>
<reference evidence="2 3" key="1">
    <citation type="submission" date="2010-12" db="EMBL/GenBank/DDBJ databases">
        <authorList>
            <person name="Muzny D."/>
            <person name="Qin X."/>
            <person name="Deng J."/>
            <person name="Jiang H."/>
            <person name="Liu Y."/>
            <person name="Qu J."/>
            <person name="Song X.-Z."/>
            <person name="Zhang L."/>
            <person name="Thornton R."/>
            <person name="Coyle M."/>
            <person name="Francisco L."/>
            <person name="Jackson L."/>
            <person name="Javaid M."/>
            <person name="Korchina V."/>
            <person name="Kovar C."/>
            <person name="Mata R."/>
            <person name="Mathew T."/>
            <person name="Ngo R."/>
            <person name="Nguyen L."/>
            <person name="Nguyen N."/>
            <person name="Okwuonu G."/>
            <person name="Ongeri F."/>
            <person name="Pham C."/>
            <person name="Simmons D."/>
            <person name="Wilczek-Boney K."/>
            <person name="Hale W."/>
            <person name="Jakkamsetti A."/>
            <person name="Pham P."/>
            <person name="Ruth R."/>
            <person name="San Lucas F."/>
            <person name="Warren J."/>
            <person name="Zhang J."/>
            <person name="Zhao Z."/>
            <person name="Zhou C."/>
            <person name="Zhu D."/>
            <person name="Lee S."/>
            <person name="Bess C."/>
            <person name="Blankenburg K."/>
            <person name="Forbes L."/>
            <person name="Fu Q."/>
            <person name="Gubbala S."/>
            <person name="Hirani K."/>
            <person name="Jayaseelan J.C."/>
            <person name="Lara F."/>
            <person name="Munidasa M."/>
            <person name="Palculict T."/>
            <person name="Patil S."/>
            <person name="Pu L.-L."/>
            <person name="Saada N."/>
            <person name="Tang L."/>
            <person name="Weissenberger G."/>
            <person name="Zhu Y."/>
            <person name="Hemphill L."/>
            <person name="Shang Y."/>
            <person name="Youmans B."/>
            <person name="Ayvaz T."/>
            <person name="Ross M."/>
            <person name="Santibanez J."/>
            <person name="Aqrawi P."/>
            <person name="Gross S."/>
            <person name="Joshi V."/>
            <person name="Fowler G."/>
            <person name="Nazareth L."/>
            <person name="Reid J."/>
            <person name="Worley K."/>
            <person name="Petrosino J."/>
            <person name="Highlander S."/>
            <person name="Gibbs R."/>
        </authorList>
    </citation>
    <scope>NUCLEOTIDE SEQUENCE [LARGE SCALE GENOMIC DNA]</scope>
    <source>
        <strain evidence="2 3">ATCC 23263</strain>
    </source>
</reference>
<dbReference type="AlphaFoldDB" id="E6MFZ7"/>
<keyword evidence="3" id="KW-1185">Reference proteome</keyword>
<dbReference type="GO" id="GO:0016787">
    <property type="term" value="F:hydrolase activity"/>
    <property type="evidence" value="ECO:0007669"/>
    <property type="project" value="UniProtKB-KW"/>
</dbReference>
<dbReference type="Gene3D" id="3.40.50.1820">
    <property type="entry name" value="alpha/beta hydrolase"/>
    <property type="match status" value="1"/>
</dbReference>
<keyword evidence="2" id="KW-0378">Hydrolase</keyword>
<evidence type="ECO:0000313" key="3">
    <source>
        <dbReference type="Proteomes" id="UP000004754"/>
    </source>
</evidence>
<gene>
    <name evidence="2" type="ORF">HMP0721_0930</name>
</gene>
<proteinExistence type="predicted"/>
<evidence type="ECO:0000313" key="2">
    <source>
        <dbReference type="EMBL" id="EFV01537.1"/>
    </source>
</evidence>
<evidence type="ECO:0000259" key="1">
    <source>
        <dbReference type="Pfam" id="PF08840"/>
    </source>
</evidence>
<dbReference type="OrthoDB" id="355944at2"/>
<protein>
    <submittedName>
        <fullName evidence="2">BAAT/acyl-CoA thioester hydrolase C-terminal domain protein</fullName>
    </submittedName>
</protein>
<accession>E6MFZ7</accession>
<dbReference type="InterPro" id="IPR014940">
    <property type="entry name" value="BAAT_C"/>
</dbReference>
<dbReference type="InterPro" id="IPR029058">
    <property type="entry name" value="AB_hydrolase_fold"/>
</dbReference>
<dbReference type="Pfam" id="PF08840">
    <property type="entry name" value="BAAT_C"/>
    <property type="match status" value="1"/>
</dbReference>
<dbReference type="Proteomes" id="UP000004754">
    <property type="component" value="Unassembled WGS sequence"/>
</dbReference>
<comment type="caution">
    <text evidence="2">The sequence shown here is derived from an EMBL/GenBank/DDBJ whole genome shotgun (WGS) entry which is preliminary data.</text>
</comment>
<dbReference type="RefSeq" id="WP_006598354.1">
    <property type="nucleotide sequence ID" value="NZ_GL622359.1"/>
</dbReference>
<feature type="domain" description="BAAT/Acyl-CoA thioester hydrolase C-terminal" evidence="1">
    <location>
        <begin position="195"/>
        <end position="257"/>
    </location>
</feature>
<dbReference type="HOGENOM" id="CLU_896421_0_0_9"/>
<sequence>MKHNICLEHSEGFYGCYLPALKTNAAIILTVDDSADDFLAKAGIKWIQSMGISALSVSPNKQTKGLHSWPLEHVEKAVGYLKKKGYGKLGIAGISAGSNIALNAASRIPDITLTIALTPVDYVLWGYLQDGLDGSRERPAEGESAFTWRGEPVPCMPAPYRHPEYWEAAVKEKKRRGDLTAARNLFDEAENRHPVTELEVIPVENIKGYLFLAGSEDDVLWDTCRSIRRMQSRIEKANSECRVEAHTYEHCTHFIFPETMLAKMIPGFLGRLVLPVVFKEAKGYARECKHTRMDVDQRIKVLIERWDSES</sequence>
<dbReference type="SUPFAM" id="SSF53474">
    <property type="entry name" value="alpha/beta-Hydrolases"/>
    <property type="match status" value="1"/>
</dbReference>
<dbReference type="EMBL" id="AEQN01000016">
    <property type="protein sequence ID" value="EFV01537.1"/>
    <property type="molecule type" value="Genomic_DNA"/>
</dbReference>
<dbReference type="eggNOG" id="COG1073">
    <property type="taxonomic scope" value="Bacteria"/>
</dbReference>
<organism evidence="2 3">
    <name type="scientific">Pseudoramibacter alactolyticus ATCC 23263</name>
    <dbReference type="NCBI Taxonomy" id="887929"/>
    <lineage>
        <taxon>Bacteria</taxon>
        <taxon>Bacillati</taxon>
        <taxon>Bacillota</taxon>
        <taxon>Clostridia</taxon>
        <taxon>Eubacteriales</taxon>
        <taxon>Eubacteriaceae</taxon>
        <taxon>Pseudoramibacter</taxon>
    </lineage>
</organism>
<dbReference type="STRING" id="887929.HMP0721_0930"/>